<dbReference type="InterPro" id="IPR012910">
    <property type="entry name" value="Plug_dom"/>
</dbReference>
<dbReference type="EMBL" id="JANIBM010000010">
    <property type="protein sequence ID" value="MCQ8181542.1"/>
    <property type="molecule type" value="Genomic_DNA"/>
</dbReference>
<keyword evidence="2 11" id="KW-0813">Transport</keyword>
<evidence type="ECO:0000313" key="14">
    <source>
        <dbReference type="Proteomes" id="UP001524569"/>
    </source>
</evidence>
<evidence type="ECO:0000256" key="4">
    <source>
        <dbReference type="ARBA" id="ARBA00022496"/>
    </source>
</evidence>
<keyword evidence="9 11" id="KW-0472">Membrane</keyword>
<dbReference type="Gene3D" id="2.40.170.20">
    <property type="entry name" value="TonB-dependent receptor, beta-barrel domain"/>
    <property type="match status" value="1"/>
</dbReference>
<evidence type="ECO:0000256" key="10">
    <source>
        <dbReference type="ARBA" id="ARBA00023237"/>
    </source>
</evidence>
<dbReference type="Proteomes" id="UP001524569">
    <property type="component" value="Unassembled WGS sequence"/>
</dbReference>
<keyword evidence="8" id="KW-0406">Ion transport</keyword>
<reference evidence="13 14" key="1">
    <citation type="submission" date="2022-07" db="EMBL/GenBank/DDBJ databases">
        <title>Methylomonas rivi sp. nov., Methylomonas rosea sp. nov., Methylomonas aureus sp. nov. and Methylomonas subterranea sp. nov., four novel methanotrophs isolated from a freshwater creek and the deep terrestrial subsurface.</title>
        <authorList>
            <person name="Abin C."/>
            <person name="Sankaranarayanan K."/>
            <person name="Garner C."/>
            <person name="Sindelar R."/>
            <person name="Kotary K."/>
            <person name="Garner R."/>
            <person name="Barclay S."/>
            <person name="Lawson P."/>
            <person name="Krumholz L."/>
        </authorList>
    </citation>
    <scope>NUCLEOTIDE SEQUENCE [LARGE SCALE GENOMIC DNA]</scope>
    <source>
        <strain evidence="13 14">SURF-1</strain>
    </source>
</reference>
<accession>A0ABT1UHD0</accession>
<keyword evidence="10 11" id="KW-0998">Cell outer membrane</keyword>
<evidence type="ECO:0000256" key="2">
    <source>
        <dbReference type="ARBA" id="ARBA00022448"/>
    </source>
</evidence>
<sequence>MIRGLAGSDFGDAYRNGLFNRQDIYDIANIEQIEIVKGPAAMLYGRIEPGGLVNYVTKKPLATAYYSLQQQFGSFDQYRTLLDATGPLDAGKTLLYRLNGSYTDQQSFRDFVGNQRFFVTPSLSWRPNARFETNVDLEYKHDQFNADDGIPAISGRPAPIPLSRSLKDGFHRQTLESTSWMRWRLTPRKSASSG</sequence>
<dbReference type="InterPro" id="IPR037066">
    <property type="entry name" value="Plug_dom_sf"/>
</dbReference>
<dbReference type="RefSeq" id="WP_256610837.1">
    <property type="nucleotide sequence ID" value="NZ_JANIBM010000010.1"/>
</dbReference>
<keyword evidence="13" id="KW-0675">Receptor</keyword>
<organism evidence="13 14">
    <name type="scientific">Methylomonas aurea</name>
    <dbReference type="NCBI Taxonomy" id="2952224"/>
    <lineage>
        <taxon>Bacteria</taxon>
        <taxon>Pseudomonadati</taxon>
        <taxon>Pseudomonadota</taxon>
        <taxon>Gammaproteobacteria</taxon>
        <taxon>Methylococcales</taxon>
        <taxon>Methylococcaceae</taxon>
        <taxon>Methylomonas</taxon>
    </lineage>
</organism>
<protein>
    <submittedName>
        <fullName evidence="13">TonB-dependent receptor plug domain-containing protein</fullName>
    </submittedName>
</protein>
<evidence type="ECO:0000256" key="9">
    <source>
        <dbReference type="ARBA" id="ARBA00023136"/>
    </source>
</evidence>
<evidence type="ECO:0000259" key="12">
    <source>
        <dbReference type="Pfam" id="PF07715"/>
    </source>
</evidence>
<evidence type="ECO:0000256" key="5">
    <source>
        <dbReference type="ARBA" id="ARBA00022692"/>
    </source>
</evidence>
<dbReference type="PANTHER" id="PTHR32552:SF68">
    <property type="entry name" value="FERRICHROME OUTER MEMBRANE TRANSPORTER_PHAGE RECEPTOR"/>
    <property type="match status" value="1"/>
</dbReference>
<keyword evidence="3 11" id="KW-1134">Transmembrane beta strand</keyword>
<comment type="subcellular location">
    <subcellularLocation>
        <location evidence="1 11">Cell outer membrane</location>
        <topology evidence="1 11">Multi-pass membrane protein</topology>
    </subcellularLocation>
</comment>
<evidence type="ECO:0000256" key="8">
    <source>
        <dbReference type="ARBA" id="ARBA00023065"/>
    </source>
</evidence>
<keyword evidence="14" id="KW-1185">Reference proteome</keyword>
<keyword evidence="7" id="KW-0408">Iron</keyword>
<evidence type="ECO:0000256" key="11">
    <source>
        <dbReference type="PROSITE-ProRule" id="PRU01360"/>
    </source>
</evidence>
<name>A0ABT1UHD0_9GAMM</name>
<keyword evidence="4" id="KW-0410">Iron transport</keyword>
<proteinExistence type="inferred from homology"/>
<comment type="similarity">
    <text evidence="11">Belongs to the TonB-dependent receptor family.</text>
</comment>
<evidence type="ECO:0000256" key="1">
    <source>
        <dbReference type="ARBA" id="ARBA00004571"/>
    </source>
</evidence>
<keyword evidence="5 11" id="KW-0812">Transmembrane</keyword>
<dbReference type="Pfam" id="PF07715">
    <property type="entry name" value="Plug"/>
    <property type="match status" value="1"/>
</dbReference>
<evidence type="ECO:0000256" key="3">
    <source>
        <dbReference type="ARBA" id="ARBA00022452"/>
    </source>
</evidence>
<evidence type="ECO:0000256" key="7">
    <source>
        <dbReference type="ARBA" id="ARBA00023004"/>
    </source>
</evidence>
<keyword evidence="6" id="KW-0732">Signal</keyword>
<dbReference type="InterPro" id="IPR039426">
    <property type="entry name" value="TonB-dep_rcpt-like"/>
</dbReference>
<evidence type="ECO:0000256" key="6">
    <source>
        <dbReference type="ARBA" id="ARBA00022729"/>
    </source>
</evidence>
<dbReference type="Gene3D" id="2.170.130.10">
    <property type="entry name" value="TonB-dependent receptor, plug domain"/>
    <property type="match status" value="1"/>
</dbReference>
<dbReference type="SUPFAM" id="SSF56935">
    <property type="entry name" value="Porins"/>
    <property type="match status" value="1"/>
</dbReference>
<dbReference type="PANTHER" id="PTHR32552">
    <property type="entry name" value="FERRICHROME IRON RECEPTOR-RELATED"/>
    <property type="match status" value="1"/>
</dbReference>
<feature type="domain" description="TonB-dependent receptor plug" evidence="12">
    <location>
        <begin position="2"/>
        <end position="51"/>
    </location>
</feature>
<dbReference type="InterPro" id="IPR036942">
    <property type="entry name" value="Beta-barrel_TonB_sf"/>
</dbReference>
<dbReference type="PROSITE" id="PS52016">
    <property type="entry name" value="TONB_DEPENDENT_REC_3"/>
    <property type="match status" value="1"/>
</dbReference>
<comment type="caution">
    <text evidence="13">The sequence shown here is derived from an EMBL/GenBank/DDBJ whole genome shotgun (WGS) entry which is preliminary data.</text>
</comment>
<gene>
    <name evidence="13" type="ORF">NP603_10515</name>
</gene>
<evidence type="ECO:0000313" key="13">
    <source>
        <dbReference type="EMBL" id="MCQ8181542.1"/>
    </source>
</evidence>